<evidence type="ECO:0000256" key="1">
    <source>
        <dbReference type="SAM" id="MobiDB-lite"/>
    </source>
</evidence>
<organism evidence="3 4">
    <name type="scientific">Diaporthe australafricana</name>
    <dbReference type="NCBI Taxonomy" id="127596"/>
    <lineage>
        <taxon>Eukaryota</taxon>
        <taxon>Fungi</taxon>
        <taxon>Dikarya</taxon>
        <taxon>Ascomycota</taxon>
        <taxon>Pezizomycotina</taxon>
        <taxon>Sordariomycetes</taxon>
        <taxon>Sordariomycetidae</taxon>
        <taxon>Diaporthales</taxon>
        <taxon>Diaporthaceae</taxon>
        <taxon>Diaporthe</taxon>
    </lineage>
</organism>
<sequence length="609" mass="66519">MPLGLRKPPTSLIHLSFTSSFVTVLVAAAAAPYPPTPHEVERRDNSNPLGINLGPAPPPDEGPPGAKYALRDPAYLPAQIGGIVGSYAFSLVLVAIILLSLAKKRREHLRAGEDVGDWEDTSFGFQAPEPFSASKSQDHFQYQGQEHPPQHSFQELPKIHTQNHVQGHVHNFSLPSPTSAQFSTGTREQNPYVLPSPDGSLRGRPGVDPHVDQSVVIQDRVMAQSQLEDMYKYVMEQEAAKEAGVEFKGPTFPGAGQQQQQKQQQQQEVSSQGMLQKKGRNKPANLNLSGDAKSERTQSRTSSILSALKSPLGKKKEKVQAISISSPIMTPMTGTFPPQYVGEEMNAIPPRHYAPAAPPPVPAGMATFSQRRNVQMAPLTPPDDMSPESTQSIDERLRAMTGKGKDRDARDEYDEDEEEEERQGHGHYYHHSRQQSSMTNEADPISATSETSTTPLVRNERVRDSRASGASGLPSSPKPGVNRFPSLNSLPSSPKPGATFSRPNAPSAVRTGGALPLRAYEPALISPTTYDRTVKQTVFERAGPMSPGGMHTARTPLTGAQVPYSPYQPFSPVVPMTPSLVTKADRKRMKRMEPKTPTMEMVQSSEDIW</sequence>
<feature type="region of interest" description="Disordered" evidence="1">
    <location>
        <begin position="169"/>
        <end position="210"/>
    </location>
</feature>
<evidence type="ECO:0000256" key="2">
    <source>
        <dbReference type="SAM" id="Phobius"/>
    </source>
</evidence>
<reference evidence="3 4" key="1">
    <citation type="journal article" date="2024" name="IMA Fungus">
        <title>IMA Genome - F19 : A genome assembly and annotation guide to empower mycologists, including annotated draft genome sequences of Ceratocystis pirilliformis, Diaporthe australafricana, Fusarium ophioides, Paecilomyces lecythidis, and Sporothrix stenoceras.</title>
        <authorList>
            <person name="Aylward J."/>
            <person name="Wilson A.M."/>
            <person name="Visagie C.M."/>
            <person name="Spraker J."/>
            <person name="Barnes I."/>
            <person name="Buitendag C."/>
            <person name="Ceriani C."/>
            <person name="Del Mar Angel L."/>
            <person name="du Plessis D."/>
            <person name="Fuchs T."/>
            <person name="Gasser K."/>
            <person name="Kramer D."/>
            <person name="Li W."/>
            <person name="Munsamy K."/>
            <person name="Piso A."/>
            <person name="Price J.L."/>
            <person name="Sonnekus B."/>
            <person name="Thomas C."/>
            <person name="van der Nest A."/>
            <person name="van Dijk A."/>
            <person name="van Heerden A."/>
            <person name="van Vuuren N."/>
            <person name="Yilmaz N."/>
            <person name="Duong T.A."/>
            <person name="van der Merwe N.A."/>
            <person name="Wingfield M.J."/>
            <person name="Wingfield B.D."/>
        </authorList>
    </citation>
    <scope>NUCLEOTIDE SEQUENCE [LARGE SCALE GENOMIC DNA]</scope>
    <source>
        <strain evidence="3 4">CMW 18300</strain>
    </source>
</reference>
<feature type="region of interest" description="Disordered" evidence="1">
    <location>
        <begin position="34"/>
        <end position="64"/>
    </location>
</feature>
<comment type="caution">
    <text evidence="3">The sequence shown here is derived from an EMBL/GenBank/DDBJ whole genome shotgun (WGS) entry which is preliminary data.</text>
</comment>
<feature type="compositionally biased region" description="Basic and acidic residues" evidence="1">
    <location>
        <begin position="397"/>
        <end position="410"/>
    </location>
</feature>
<keyword evidence="2" id="KW-1133">Transmembrane helix</keyword>
<feature type="region of interest" description="Disordered" evidence="1">
    <location>
        <begin position="247"/>
        <end position="317"/>
    </location>
</feature>
<feature type="transmembrane region" description="Helical" evidence="2">
    <location>
        <begin position="80"/>
        <end position="101"/>
    </location>
</feature>
<dbReference type="Proteomes" id="UP001583177">
    <property type="component" value="Unassembled WGS sequence"/>
</dbReference>
<evidence type="ECO:0000313" key="3">
    <source>
        <dbReference type="EMBL" id="KAL1871675.1"/>
    </source>
</evidence>
<keyword evidence="2" id="KW-0472">Membrane</keyword>
<protein>
    <submittedName>
        <fullName evidence="3">Uncharacterized protein</fullName>
    </submittedName>
</protein>
<proteinExistence type="predicted"/>
<feature type="compositionally biased region" description="Polar residues" evidence="1">
    <location>
        <begin position="434"/>
        <end position="456"/>
    </location>
</feature>
<feature type="compositionally biased region" description="Low complexity" evidence="1">
    <location>
        <begin position="257"/>
        <end position="267"/>
    </location>
</feature>
<feature type="compositionally biased region" description="Polar residues" evidence="1">
    <location>
        <begin position="173"/>
        <end position="189"/>
    </location>
</feature>
<keyword evidence="4" id="KW-1185">Reference proteome</keyword>
<evidence type="ECO:0000313" key="4">
    <source>
        <dbReference type="Proteomes" id="UP001583177"/>
    </source>
</evidence>
<feature type="region of interest" description="Disordered" evidence="1">
    <location>
        <begin position="397"/>
        <end position="509"/>
    </location>
</feature>
<keyword evidence="2" id="KW-0812">Transmembrane</keyword>
<accession>A0ABR3X6X1</accession>
<feature type="region of interest" description="Disordered" evidence="1">
    <location>
        <begin position="583"/>
        <end position="609"/>
    </location>
</feature>
<dbReference type="EMBL" id="JAWRVE010000032">
    <property type="protein sequence ID" value="KAL1871675.1"/>
    <property type="molecule type" value="Genomic_DNA"/>
</dbReference>
<name>A0ABR3X6X1_9PEZI</name>
<gene>
    <name evidence="3" type="ORF">Daus18300_004675</name>
</gene>
<feature type="compositionally biased region" description="Low complexity" evidence="1">
    <location>
        <begin position="485"/>
        <end position="496"/>
    </location>
</feature>
<feature type="transmembrane region" description="Helical" evidence="2">
    <location>
        <begin position="12"/>
        <end position="33"/>
    </location>
</feature>
<feature type="compositionally biased region" description="Acidic residues" evidence="1">
    <location>
        <begin position="411"/>
        <end position="421"/>
    </location>
</feature>